<proteinExistence type="inferred from homology"/>
<evidence type="ECO:0000313" key="9">
    <source>
        <dbReference type="Proteomes" id="UP000094053"/>
    </source>
</evidence>
<dbReference type="PRINTS" id="PR00081">
    <property type="entry name" value="GDHRDH"/>
</dbReference>
<keyword evidence="9" id="KW-1185">Reference proteome</keyword>
<evidence type="ECO:0000313" key="8">
    <source>
        <dbReference type="EMBL" id="ODQ87912.1"/>
    </source>
</evidence>
<dbReference type="EMBL" id="MIHA01000018">
    <property type="protein sequence ID" value="ODQ87912.1"/>
    <property type="molecule type" value="Genomic_DNA"/>
</dbReference>
<sequence length="249" mass="25633">MSNPFDLTGRVAMITGATRGIGRSIADTLANAGAEVIVVSRKADACERTATELEQTGGRAIPLAANVNRWSECDELVQRAYAEAGRIDILVNNAGSSPRYDSVDAISEELFDKTVALNLKGPFRLTALVGTRMAASGGGAVVNISTISAQTGAAHAIVYAAAKAGMNNLTKSFAQALAPSVRVNAIMPGAVDTDVVKAWPQHERDLAASKAVLGRLGEPTEIAGAALYLASDAASFTTGQVFAVDGGLS</sequence>
<comment type="subcellular location">
    <subcellularLocation>
        <location evidence="1">Secreted</location>
        <location evidence="1">Cell wall</location>
    </subcellularLocation>
</comment>
<evidence type="ECO:0000256" key="4">
    <source>
        <dbReference type="ARBA" id="ARBA00023002"/>
    </source>
</evidence>
<gene>
    <name evidence="8" type="ORF">BHQ18_21640</name>
</gene>
<keyword evidence="4" id="KW-0560">Oxidoreductase</keyword>
<dbReference type="PRINTS" id="PR00080">
    <property type="entry name" value="SDRFAMILY"/>
</dbReference>
<dbReference type="Proteomes" id="UP000094053">
    <property type="component" value="Unassembled WGS sequence"/>
</dbReference>
<keyword evidence="3" id="KW-0134">Cell wall</keyword>
<dbReference type="Gene3D" id="3.40.50.720">
    <property type="entry name" value="NAD(P)-binding Rossmann-like Domain"/>
    <property type="match status" value="1"/>
</dbReference>
<dbReference type="Pfam" id="PF13561">
    <property type="entry name" value="adh_short_C2"/>
    <property type="match status" value="1"/>
</dbReference>
<evidence type="ECO:0000259" key="7">
    <source>
        <dbReference type="SMART" id="SM00822"/>
    </source>
</evidence>
<evidence type="ECO:0000256" key="5">
    <source>
        <dbReference type="ARBA" id="ARBA00040781"/>
    </source>
</evidence>
<comment type="caution">
    <text evidence="8">The sequence shown here is derived from an EMBL/GenBank/DDBJ whole genome shotgun (WGS) entry which is preliminary data.</text>
</comment>
<dbReference type="SMART" id="SM00822">
    <property type="entry name" value="PKS_KR"/>
    <property type="match status" value="1"/>
</dbReference>
<evidence type="ECO:0000256" key="1">
    <source>
        <dbReference type="ARBA" id="ARBA00004191"/>
    </source>
</evidence>
<dbReference type="InterPro" id="IPR002347">
    <property type="entry name" value="SDR_fam"/>
</dbReference>
<dbReference type="InterPro" id="IPR036291">
    <property type="entry name" value="NAD(P)-bd_dom_sf"/>
</dbReference>
<dbReference type="AlphaFoldDB" id="A0A1E3REN5"/>
<dbReference type="SUPFAM" id="SSF51735">
    <property type="entry name" value="NAD(P)-binding Rossmann-fold domains"/>
    <property type="match status" value="1"/>
</dbReference>
<dbReference type="OrthoDB" id="286404at2"/>
<reference evidence="9" key="1">
    <citation type="submission" date="2016-09" db="EMBL/GenBank/DDBJ databases">
        <authorList>
            <person name="Greninger A.L."/>
            <person name="Jerome K.R."/>
            <person name="Mcnair B."/>
            <person name="Wallis C."/>
            <person name="Fang F."/>
        </authorList>
    </citation>
    <scope>NUCLEOTIDE SEQUENCE [LARGE SCALE GENOMIC DNA]</scope>
    <source>
        <strain evidence="9">M6</strain>
    </source>
</reference>
<keyword evidence="3" id="KW-0964">Secreted</keyword>
<dbReference type="NCBIfam" id="NF005559">
    <property type="entry name" value="PRK07231.1"/>
    <property type="match status" value="1"/>
</dbReference>
<dbReference type="PANTHER" id="PTHR42879:SF2">
    <property type="entry name" value="3-OXOACYL-[ACYL-CARRIER-PROTEIN] REDUCTASE FABG"/>
    <property type="match status" value="1"/>
</dbReference>
<dbReference type="STRING" id="1776.BHQ18_21640"/>
<comment type="similarity">
    <text evidence="2">Belongs to the short-chain dehydrogenases/reductases (SDR) family.</text>
</comment>
<name>A0A1E3REN5_MYCFV</name>
<dbReference type="InterPro" id="IPR050259">
    <property type="entry name" value="SDR"/>
</dbReference>
<feature type="domain" description="Ketoreductase" evidence="7">
    <location>
        <begin position="10"/>
        <end position="202"/>
    </location>
</feature>
<protein>
    <recommendedName>
        <fullName evidence="5">3-oxoacyl-[acyl-carrier-protein] reductase MabA</fullName>
    </recommendedName>
</protein>
<evidence type="ECO:0000256" key="3">
    <source>
        <dbReference type="ARBA" id="ARBA00022512"/>
    </source>
</evidence>
<evidence type="ECO:0000256" key="6">
    <source>
        <dbReference type="ARBA" id="ARBA00047400"/>
    </source>
</evidence>
<dbReference type="FunFam" id="3.40.50.720:FF:000084">
    <property type="entry name" value="Short-chain dehydrogenase reductase"/>
    <property type="match status" value="1"/>
</dbReference>
<comment type="catalytic activity">
    <reaction evidence="6">
        <text>a (3R)-hydroxyacyl-[ACP] + NADP(+) = a 3-oxoacyl-[ACP] + NADPH + H(+)</text>
        <dbReference type="Rhea" id="RHEA:17397"/>
        <dbReference type="Rhea" id="RHEA-COMP:9916"/>
        <dbReference type="Rhea" id="RHEA-COMP:9945"/>
        <dbReference type="ChEBI" id="CHEBI:15378"/>
        <dbReference type="ChEBI" id="CHEBI:57783"/>
        <dbReference type="ChEBI" id="CHEBI:58349"/>
        <dbReference type="ChEBI" id="CHEBI:78776"/>
        <dbReference type="ChEBI" id="CHEBI:78827"/>
        <dbReference type="EC" id="1.1.1.100"/>
    </reaction>
    <physiologicalReaction direction="right-to-left" evidence="6">
        <dbReference type="Rhea" id="RHEA:17399"/>
    </physiologicalReaction>
</comment>
<evidence type="ECO:0000256" key="2">
    <source>
        <dbReference type="ARBA" id="ARBA00006484"/>
    </source>
</evidence>
<organism evidence="8 9">
    <name type="scientific">Mycolicibacterium flavescens</name>
    <name type="common">Mycobacterium flavescens</name>
    <dbReference type="NCBI Taxonomy" id="1776"/>
    <lineage>
        <taxon>Bacteria</taxon>
        <taxon>Bacillati</taxon>
        <taxon>Actinomycetota</taxon>
        <taxon>Actinomycetes</taxon>
        <taxon>Mycobacteriales</taxon>
        <taxon>Mycobacteriaceae</taxon>
        <taxon>Mycolicibacterium</taxon>
    </lineage>
</organism>
<dbReference type="GO" id="GO:0004316">
    <property type="term" value="F:3-oxoacyl-[acyl-carrier-protein] reductase (NADPH) activity"/>
    <property type="evidence" value="ECO:0007669"/>
    <property type="project" value="UniProtKB-EC"/>
</dbReference>
<accession>A0A1E3REN5</accession>
<dbReference type="RefSeq" id="WP_069415699.1">
    <property type="nucleotide sequence ID" value="NZ_JACKUL010000028.1"/>
</dbReference>
<dbReference type="InterPro" id="IPR057326">
    <property type="entry name" value="KR_dom"/>
</dbReference>
<dbReference type="PANTHER" id="PTHR42879">
    <property type="entry name" value="3-OXOACYL-(ACYL-CARRIER-PROTEIN) REDUCTASE"/>
    <property type="match status" value="1"/>
</dbReference>